<protein>
    <submittedName>
        <fullName evidence="3">Glycosyltransferase</fullName>
        <ecNumber evidence="3">2.4.-.-</ecNumber>
    </submittedName>
</protein>
<dbReference type="EC" id="2.4.-.-" evidence="3"/>
<dbReference type="InterPro" id="IPR001173">
    <property type="entry name" value="Glyco_trans_2-like"/>
</dbReference>
<keyword evidence="3" id="KW-0328">Glycosyltransferase</keyword>
<dbReference type="GO" id="GO:0016757">
    <property type="term" value="F:glycosyltransferase activity"/>
    <property type="evidence" value="ECO:0007669"/>
    <property type="project" value="UniProtKB-KW"/>
</dbReference>
<evidence type="ECO:0000256" key="1">
    <source>
        <dbReference type="ARBA" id="ARBA00038494"/>
    </source>
</evidence>
<dbReference type="Pfam" id="PF00535">
    <property type="entry name" value="Glycos_transf_2"/>
    <property type="match status" value="1"/>
</dbReference>
<proteinExistence type="inferred from homology"/>
<feature type="domain" description="Glycosyltransferase 2-like" evidence="2">
    <location>
        <begin position="63"/>
        <end position="159"/>
    </location>
</feature>
<sequence>MLLNQKNYNKFLLESTQLKSWFEQISLIKVINCISNEKNNKIVKLDEEEMKYLLNDELTTLTAIIIVKNEEDNIVKCIESIKDYVDELVIIDTGSTDNTLNLITTYQCDKIKVFTRKWKDNFSQIRNYAKSKATGKWISYIDADETVMPPHDFTLFKKLLRKFELLDLNEKITICPVIIDHNNHKSVGVRRCFYNSKKFYYFGHVHEEVRNINGLLNQLTVDINIRHEGYKSEILKNKEKVKRNINLLKKTIKKEPSEIRWKYFYCRDGSGYLPDEEIEKMIKDCILYYPQNAITKRNVMANQYTFSFMVILAEIMLRKGDYLSLMDLSKQMFHLNEDKSNYLYYSTMSLVMQRRNELMVKLEALSSYREKDKLIHYGMLHSSGYHIDIAILILLIECGLYAKAKAFRNALEEEFPPISSILENYRFADG</sequence>
<reference evidence="3" key="1">
    <citation type="submission" date="2021-09" db="EMBL/GenBank/DDBJ databases">
        <title>First case of bloodstream infection caused by Mixta hanseatica sp. nov., a member of the Erwiniaceae family.</title>
        <authorList>
            <person name="Both A."/>
            <person name="Huang J."/>
            <person name="Wenzel P."/>
            <person name="Aepfelbacher M."/>
            <person name="Rohde H."/>
            <person name="Christner M."/>
            <person name="Hentschke M."/>
        </authorList>
    </citation>
    <scope>NUCLEOTIDE SEQUENCE</scope>
    <source>
        <strain evidence="3">X22927</strain>
    </source>
</reference>
<dbReference type="SUPFAM" id="SSF53448">
    <property type="entry name" value="Nucleotide-diphospho-sugar transferases"/>
    <property type="match status" value="1"/>
</dbReference>
<comment type="similarity">
    <text evidence="1">Belongs to the glycosyltransferase 2 family. WaaE/KdtX subfamily.</text>
</comment>
<dbReference type="CDD" id="cd02511">
    <property type="entry name" value="Beta4Glucosyltransferase"/>
    <property type="match status" value="1"/>
</dbReference>
<gene>
    <name evidence="3" type="ORF">K6958_04530</name>
</gene>
<keyword evidence="4" id="KW-1185">Reference proteome</keyword>
<dbReference type="PANTHER" id="PTHR43630">
    <property type="entry name" value="POLY-BETA-1,6-N-ACETYL-D-GLUCOSAMINE SYNTHASE"/>
    <property type="match status" value="1"/>
</dbReference>
<name>A0ABY4R996_9GAMM</name>
<dbReference type="InterPro" id="IPR029044">
    <property type="entry name" value="Nucleotide-diphossugar_trans"/>
</dbReference>
<organism evidence="3 4">
    <name type="scientific">Mixta hanseatica</name>
    <dbReference type="NCBI Taxonomy" id="2872648"/>
    <lineage>
        <taxon>Bacteria</taxon>
        <taxon>Pseudomonadati</taxon>
        <taxon>Pseudomonadota</taxon>
        <taxon>Gammaproteobacteria</taxon>
        <taxon>Enterobacterales</taxon>
        <taxon>Erwiniaceae</taxon>
        <taxon>Mixta</taxon>
    </lineage>
</organism>
<evidence type="ECO:0000313" key="4">
    <source>
        <dbReference type="Proteomes" id="UP001056635"/>
    </source>
</evidence>
<keyword evidence="3" id="KW-0808">Transferase</keyword>
<dbReference type="Gene3D" id="3.90.550.10">
    <property type="entry name" value="Spore Coat Polysaccharide Biosynthesis Protein SpsA, Chain A"/>
    <property type="match status" value="1"/>
</dbReference>
<dbReference type="RefSeq" id="WP_249893543.1">
    <property type="nucleotide sequence ID" value="NZ_CP082904.1"/>
</dbReference>
<evidence type="ECO:0000259" key="2">
    <source>
        <dbReference type="Pfam" id="PF00535"/>
    </source>
</evidence>
<evidence type="ECO:0000313" key="3">
    <source>
        <dbReference type="EMBL" id="UQY44961.1"/>
    </source>
</evidence>
<dbReference type="PANTHER" id="PTHR43630:SF2">
    <property type="entry name" value="GLYCOSYLTRANSFERASE"/>
    <property type="match status" value="1"/>
</dbReference>
<accession>A0ABY4R996</accession>
<dbReference type="EMBL" id="CP082904">
    <property type="protein sequence ID" value="UQY44961.1"/>
    <property type="molecule type" value="Genomic_DNA"/>
</dbReference>
<dbReference type="Proteomes" id="UP001056635">
    <property type="component" value="Chromosome"/>
</dbReference>